<dbReference type="EMBL" id="FTNK01000002">
    <property type="protein sequence ID" value="SIQ44847.1"/>
    <property type="molecule type" value="Genomic_DNA"/>
</dbReference>
<evidence type="ECO:0000256" key="1">
    <source>
        <dbReference type="SAM" id="Phobius"/>
    </source>
</evidence>
<keyword evidence="1" id="KW-0812">Transmembrane</keyword>
<organism evidence="3 4">
    <name type="scientific">Paenibacillus macquariensis</name>
    <dbReference type="NCBI Taxonomy" id="948756"/>
    <lineage>
        <taxon>Bacteria</taxon>
        <taxon>Bacillati</taxon>
        <taxon>Bacillota</taxon>
        <taxon>Bacilli</taxon>
        <taxon>Bacillales</taxon>
        <taxon>Paenibacillaceae</taxon>
        <taxon>Paenibacillus</taxon>
    </lineage>
</organism>
<keyword evidence="4" id="KW-1185">Reference proteome</keyword>
<sequence>MFMFIFLLLFGSAVIAFGIYAIKNPYSWWFRNLFDDREPSDLWVWYLKLVGTITIGMGAMIILFGTQHLFI</sequence>
<reference evidence="3 4" key="1">
    <citation type="submission" date="2017-01" db="EMBL/GenBank/DDBJ databases">
        <authorList>
            <person name="Varghese N."/>
            <person name="Submissions S."/>
        </authorList>
    </citation>
    <scope>NUCLEOTIDE SEQUENCE [LARGE SCALE GENOMIC DNA]</scope>
    <source>
        <strain evidence="3 4">ATCC 23464</strain>
    </source>
</reference>
<evidence type="ECO:0000313" key="3">
    <source>
        <dbReference type="EMBL" id="SIQ44847.1"/>
    </source>
</evidence>
<dbReference type="RefSeq" id="WP_068592800.1">
    <property type="nucleotide sequence ID" value="NZ_FTNK01000002.1"/>
</dbReference>
<comment type="caution">
    <text evidence="3">The sequence shown here is derived from an EMBL/GenBank/DDBJ whole genome shotgun (WGS) entry which is preliminary data.</text>
</comment>
<dbReference type="InterPro" id="IPR045679">
    <property type="entry name" value="DUF6199"/>
</dbReference>
<evidence type="ECO:0000259" key="2">
    <source>
        <dbReference type="Pfam" id="PF19701"/>
    </source>
</evidence>
<keyword evidence="1" id="KW-1133">Transmembrane helix</keyword>
<accession>A0ABY1JM53</accession>
<keyword evidence="1" id="KW-0472">Membrane</keyword>
<name>A0ABY1JM53_9BACL</name>
<gene>
    <name evidence="3" type="ORF">SAMN05421578_10237</name>
</gene>
<dbReference type="Pfam" id="PF19701">
    <property type="entry name" value="DUF6199"/>
    <property type="match status" value="1"/>
</dbReference>
<dbReference type="Proteomes" id="UP000186666">
    <property type="component" value="Unassembled WGS sequence"/>
</dbReference>
<feature type="domain" description="DUF6199" evidence="2">
    <location>
        <begin position="10"/>
        <end position="64"/>
    </location>
</feature>
<evidence type="ECO:0000313" key="4">
    <source>
        <dbReference type="Proteomes" id="UP000186666"/>
    </source>
</evidence>
<protein>
    <recommendedName>
        <fullName evidence="2">DUF6199 domain-containing protein</fullName>
    </recommendedName>
</protein>
<feature type="transmembrane region" description="Helical" evidence="1">
    <location>
        <begin position="45"/>
        <end position="65"/>
    </location>
</feature>
<proteinExistence type="predicted"/>